<dbReference type="AlphaFoldDB" id="A0A4Y7IG76"/>
<evidence type="ECO:0000313" key="3">
    <source>
        <dbReference type="Proteomes" id="UP000316621"/>
    </source>
</evidence>
<protein>
    <submittedName>
        <fullName evidence="2">Uncharacterized protein</fullName>
    </submittedName>
</protein>
<organism evidence="2 3">
    <name type="scientific">Papaver somniferum</name>
    <name type="common">Opium poppy</name>
    <dbReference type="NCBI Taxonomy" id="3469"/>
    <lineage>
        <taxon>Eukaryota</taxon>
        <taxon>Viridiplantae</taxon>
        <taxon>Streptophyta</taxon>
        <taxon>Embryophyta</taxon>
        <taxon>Tracheophyta</taxon>
        <taxon>Spermatophyta</taxon>
        <taxon>Magnoliopsida</taxon>
        <taxon>Ranunculales</taxon>
        <taxon>Papaveraceae</taxon>
        <taxon>Papaveroideae</taxon>
        <taxon>Papaver</taxon>
    </lineage>
</organism>
<gene>
    <name evidence="2" type="ORF">C5167_040020</name>
</gene>
<evidence type="ECO:0000313" key="2">
    <source>
        <dbReference type="EMBL" id="RZC47066.1"/>
    </source>
</evidence>
<keyword evidence="3" id="KW-1185">Reference proteome</keyword>
<name>A0A4Y7IG76_PAPSO</name>
<sequence>MKKDVLMMSGMNGSGLCMFCKKMQDGLQLLWLIPEGMLAFISVSTLFDSYVEKFFGVGNQYVTAAELILQVGQVADLPQSDAESDSDFEIKSKIREETGSESDSEHIKVQSTSGANKNPRMFTLFMVIRTSATRELLEVQKGVMIEANMAHGTKDAGGFCL</sequence>
<feature type="region of interest" description="Disordered" evidence="1">
    <location>
        <begin position="95"/>
        <end position="114"/>
    </location>
</feature>
<dbReference type="Gramene" id="RZC47066">
    <property type="protein sequence ID" value="RZC47066"/>
    <property type="gene ID" value="C5167_040020"/>
</dbReference>
<dbReference type="EMBL" id="CM010715">
    <property type="protein sequence ID" value="RZC47066.1"/>
    <property type="molecule type" value="Genomic_DNA"/>
</dbReference>
<proteinExistence type="predicted"/>
<dbReference type="Proteomes" id="UP000316621">
    <property type="component" value="Chromosome 1"/>
</dbReference>
<evidence type="ECO:0000256" key="1">
    <source>
        <dbReference type="SAM" id="MobiDB-lite"/>
    </source>
</evidence>
<accession>A0A4Y7IG76</accession>
<reference evidence="2 3" key="1">
    <citation type="journal article" date="2018" name="Science">
        <title>The opium poppy genome and morphinan production.</title>
        <authorList>
            <person name="Guo L."/>
            <person name="Winzer T."/>
            <person name="Yang X."/>
            <person name="Li Y."/>
            <person name="Ning Z."/>
            <person name="He Z."/>
            <person name="Teodor R."/>
            <person name="Lu Y."/>
            <person name="Bowser T.A."/>
            <person name="Graham I.A."/>
            <person name="Ye K."/>
        </authorList>
    </citation>
    <scope>NUCLEOTIDE SEQUENCE [LARGE SCALE GENOMIC DNA]</scope>
    <source>
        <strain evidence="3">cv. HN1</strain>
        <tissue evidence="2">Leaves</tissue>
    </source>
</reference>
<feature type="compositionally biased region" description="Basic and acidic residues" evidence="1">
    <location>
        <begin position="95"/>
        <end position="108"/>
    </location>
</feature>